<feature type="compositionally biased region" description="Basic and acidic residues" evidence="1">
    <location>
        <begin position="543"/>
        <end position="553"/>
    </location>
</feature>
<dbReference type="RefSeq" id="XP_002764930.1">
    <property type="nucleotide sequence ID" value="XM_002764884.1"/>
</dbReference>
<organism evidence="3">
    <name type="scientific">Perkinsus marinus (strain ATCC 50983 / TXsc)</name>
    <dbReference type="NCBI Taxonomy" id="423536"/>
    <lineage>
        <taxon>Eukaryota</taxon>
        <taxon>Sar</taxon>
        <taxon>Alveolata</taxon>
        <taxon>Perkinsozoa</taxon>
        <taxon>Perkinsea</taxon>
        <taxon>Perkinsida</taxon>
        <taxon>Perkinsidae</taxon>
        <taxon>Perkinsus</taxon>
    </lineage>
</organism>
<dbReference type="EMBL" id="GG687015">
    <property type="protein sequence ID" value="EEQ97647.1"/>
    <property type="molecule type" value="Genomic_DNA"/>
</dbReference>
<protein>
    <recommendedName>
        <fullName evidence="4">Reverse transcriptase domain-containing protein</fullName>
    </recommendedName>
</protein>
<gene>
    <name evidence="2" type="ORF">Pmar_PMAR007497</name>
</gene>
<feature type="compositionally biased region" description="Basic and acidic residues" evidence="1">
    <location>
        <begin position="25"/>
        <end position="39"/>
    </location>
</feature>
<evidence type="ECO:0008006" key="4">
    <source>
        <dbReference type="Google" id="ProtNLM"/>
    </source>
</evidence>
<name>C5M069_PERM5</name>
<dbReference type="InParanoid" id="C5M069"/>
<evidence type="ECO:0000256" key="1">
    <source>
        <dbReference type="SAM" id="MobiDB-lite"/>
    </source>
</evidence>
<evidence type="ECO:0000313" key="3">
    <source>
        <dbReference type="Proteomes" id="UP000007800"/>
    </source>
</evidence>
<evidence type="ECO:0000313" key="2">
    <source>
        <dbReference type="EMBL" id="EEQ97647.1"/>
    </source>
</evidence>
<feature type="region of interest" description="Disordered" evidence="1">
    <location>
        <begin position="1"/>
        <end position="39"/>
    </location>
</feature>
<dbReference type="GeneID" id="9036847"/>
<feature type="region of interest" description="Disordered" evidence="1">
    <location>
        <begin position="543"/>
        <end position="563"/>
    </location>
</feature>
<dbReference type="Proteomes" id="UP000007800">
    <property type="component" value="Unassembled WGS sequence"/>
</dbReference>
<dbReference type="OrthoDB" id="410104at2759"/>
<dbReference type="AlphaFoldDB" id="C5M069"/>
<reference evidence="2 3" key="1">
    <citation type="submission" date="2008-07" db="EMBL/GenBank/DDBJ databases">
        <authorList>
            <person name="El-Sayed N."/>
            <person name="Caler E."/>
            <person name="Inman J."/>
            <person name="Amedeo P."/>
            <person name="Hass B."/>
            <person name="Wortman J."/>
        </authorList>
    </citation>
    <scope>NUCLEOTIDE SEQUENCE [LARGE SCALE GENOMIC DNA]</scope>
    <source>
        <strain evidence="3">ATCC 50983 / TXsc</strain>
    </source>
</reference>
<keyword evidence="3" id="KW-1185">Reference proteome</keyword>
<proteinExistence type="predicted"/>
<accession>C5M069</accession>
<feature type="compositionally biased region" description="Low complexity" evidence="1">
    <location>
        <begin position="9"/>
        <end position="22"/>
    </location>
</feature>
<sequence>MERKPLRPTSLSVSSTTTGSPTEGLLKESGDTGKSGGSEKRAEKLSFYVDSGRVVEGDARFRIGILHLCGLYATETNAAGDILYDEISFGGEMRKSVRTKCGCLLDCPEWLPEELRNCPMESLSICPNRTSLRELLTREDQIISLPFGVLRLKGNARPSTPASNGRGMLQDSVERLVEMLRRVPHPAGFFEASTGNSSMESREEVLPLSGVRSILRDPAPPNLAEYHAILLLSSENWKIVVDWGIRLVDQGKNVLAVHFKKGSEAQAADVYMSARRRAKEINPLVNFEMTIRPPCPYIVPIAVDLSKYCSLLVMGDSGRKDTRYKKMFVVGVGARDQEGALRALSMAFVLARAAGDGRGANVVIIYIPVQPWQFGQQEDILSIGYKSSQLLQSVQDTVQRLETQHPGVKVTLKMGNPTDRMHVQDELLSTAERNGIILKPTSPPTSPTLNGNPLSPSQSPPILVVGGGHNSDCGELGSVTSQFVDKGVSRLVENVGTRADEEEDSSGQRMTGRQNYLRELAGLGLTNRQIKVKVRARERWMQRRKDKKRMKEEGVEDDQDNEEKSMGTIINEIKEIDEMPRLKRNLGTRWDTYHQSDHGLRLLYVKIKPCRTERNVGKDRTWEKMRLRNEMIKKIDQGLDQVRHLAELRKQVKALLKFDKKKWLAEQAEKAEAAARTRGRGHKGVDLTGMDLGSFVGHFSKLLGEQEERTIEEYETRRAYCIAREMSELKAQAWDVNLAAPSDEEIEKTCKRMKNGKAMERIKEFAGERLLKYQFGFRSGKSCRDPVRLLWKKWECTHKIASVFVDFQKAFDSLTWESSWRILESTGMPRRPLYEGGSESMALKSHSRAGRCRSHTDLTIEKQIPVQPWQFGQQEDILSIGYKSSQLLQSVQDTVQRLETQHPGVKVTLKMGNPTDRMHVQDELLSTAERNGNKALDEGEGL</sequence>
<dbReference type="OMA" id="RARERWM"/>